<dbReference type="AlphaFoldDB" id="A0A4S3J526"/>
<dbReference type="VEuPathDB" id="FungiDB:EYZ11_012652"/>
<evidence type="ECO:0000313" key="3">
    <source>
        <dbReference type="Proteomes" id="UP000308092"/>
    </source>
</evidence>
<reference evidence="1 4" key="2">
    <citation type="submission" date="2019-08" db="EMBL/GenBank/DDBJ databases">
        <title>The genome sequence of a newly discovered highly antifungal drug resistant Aspergillus species, Aspergillus tanneri NIH 1004.</title>
        <authorList>
            <person name="Mounaud S."/>
            <person name="Singh I."/>
            <person name="Joardar V."/>
            <person name="Pakala S."/>
            <person name="Pakala S."/>
            <person name="Venepally P."/>
            <person name="Chung J.K."/>
            <person name="Losada L."/>
            <person name="Nierman W.C."/>
        </authorList>
    </citation>
    <scope>NUCLEOTIDE SEQUENCE [LARGE SCALE GENOMIC DNA]</scope>
    <source>
        <strain evidence="1 4">NIH1004</strain>
    </source>
</reference>
<evidence type="ECO:0000313" key="4">
    <source>
        <dbReference type="Proteomes" id="UP000324241"/>
    </source>
</evidence>
<dbReference type="STRING" id="1220188.A0A4S3J526"/>
<proteinExistence type="predicted"/>
<gene>
    <name evidence="1" type="ORF">ATNIH1004_011650</name>
    <name evidence="2" type="ORF">EYZ11_012652</name>
</gene>
<name>A0A4S3J526_9EURO</name>
<evidence type="ECO:0008006" key="5">
    <source>
        <dbReference type="Google" id="ProtNLM"/>
    </source>
</evidence>
<organism evidence="2 3">
    <name type="scientific">Aspergillus tanneri</name>
    <dbReference type="NCBI Taxonomy" id="1220188"/>
    <lineage>
        <taxon>Eukaryota</taxon>
        <taxon>Fungi</taxon>
        <taxon>Dikarya</taxon>
        <taxon>Ascomycota</taxon>
        <taxon>Pezizomycotina</taxon>
        <taxon>Eurotiomycetes</taxon>
        <taxon>Eurotiomycetidae</taxon>
        <taxon>Eurotiales</taxon>
        <taxon>Aspergillaceae</taxon>
        <taxon>Aspergillus</taxon>
        <taxon>Aspergillus subgen. Circumdati</taxon>
    </lineage>
</organism>
<dbReference type="OrthoDB" id="2342176at2759"/>
<evidence type="ECO:0000313" key="2">
    <source>
        <dbReference type="EMBL" id="THC87901.1"/>
    </source>
</evidence>
<evidence type="ECO:0000313" key="1">
    <source>
        <dbReference type="EMBL" id="KAA8641514.1"/>
    </source>
</evidence>
<sequence length="139" mass="14789">MLSGTVTHGGGSCQLSLSYDNGRTFKVIQSMIGGCPLQSKYGFQIPADAAKGQALFAWTWFNLQGNREMYMNCAVVEIDGGSGSIESFGQGYPDLFVANVGNNCHTVEGQQTIFPHPGKSVLYGAGLTGTEPPYPICAR</sequence>
<dbReference type="PANTHER" id="PTHR36182">
    <property type="entry name" value="PROTEIN, PUTATIVE (AFU_ORTHOLOGUE AFUA_6G10930)-RELATED"/>
    <property type="match status" value="1"/>
</dbReference>
<protein>
    <recommendedName>
        <fullName evidence="5">Endoglucanase</fullName>
    </recommendedName>
</protein>
<dbReference type="Gene3D" id="2.70.50.70">
    <property type="match status" value="1"/>
</dbReference>
<dbReference type="EMBL" id="SOSA01000999">
    <property type="protein sequence ID" value="THC87901.1"/>
    <property type="molecule type" value="Genomic_DNA"/>
</dbReference>
<dbReference type="EMBL" id="QUQM01000009">
    <property type="protein sequence ID" value="KAA8641514.1"/>
    <property type="molecule type" value="Genomic_DNA"/>
</dbReference>
<comment type="caution">
    <text evidence="2">The sequence shown here is derived from an EMBL/GenBank/DDBJ whole genome shotgun (WGS) entry which is preliminary data.</text>
</comment>
<accession>A0A4S3J526</accession>
<dbReference type="Proteomes" id="UP000324241">
    <property type="component" value="Unassembled WGS sequence"/>
</dbReference>
<dbReference type="Proteomes" id="UP000308092">
    <property type="component" value="Unassembled WGS sequence"/>
</dbReference>
<reference evidence="2 3" key="1">
    <citation type="submission" date="2019-03" db="EMBL/GenBank/DDBJ databases">
        <title>The genome sequence of a newly discovered highly antifungal drug resistant Aspergillus species, Aspergillus tanneri NIH 1004.</title>
        <authorList>
            <person name="Mounaud S."/>
            <person name="Singh I."/>
            <person name="Joardar V."/>
            <person name="Pakala S."/>
            <person name="Pakala S."/>
            <person name="Venepally P."/>
            <person name="Hoover J."/>
            <person name="Nierman W."/>
            <person name="Chung J."/>
            <person name="Losada L."/>
        </authorList>
    </citation>
    <scope>NUCLEOTIDE SEQUENCE [LARGE SCALE GENOMIC DNA]</scope>
    <source>
        <strain evidence="2 3">NIH1004</strain>
    </source>
</reference>
<dbReference type="PANTHER" id="PTHR36182:SF1">
    <property type="entry name" value="PROTEIN, PUTATIVE (AFU_ORTHOLOGUE AFUA_6G10930)-RELATED"/>
    <property type="match status" value="1"/>
</dbReference>
<keyword evidence="3" id="KW-1185">Reference proteome</keyword>
<dbReference type="RefSeq" id="XP_033420876.1">
    <property type="nucleotide sequence ID" value="XM_033576212.1"/>
</dbReference>
<dbReference type="GeneID" id="54334351"/>